<dbReference type="GO" id="GO:0019441">
    <property type="term" value="P:L-tryptophan catabolic process to kynurenine"/>
    <property type="evidence" value="ECO:0007669"/>
    <property type="project" value="InterPro"/>
</dbReference>
<dbReference type="OrthoDB" id="540174at2759"/>
<dbReference type="AlphaFoldDB" id="A0A5C3L6V7"/>
<keyword evidence="6" id="KW-0223">Dioxygenase</keyword>
<evidence type="ECO:0000313" key="6">
    <source>
        <dbReference type="EMBL" id="TFK27856.1"/>
    </source>
</evidence>
<reference evidence="6 7" key="1">
    <citation type="journal article" date="2019" name="Nat. Ecol. Evol.">
        <title>Megaphylogeny resolves global patterns of mushroom evolution.</title>
        <authorList>
            <person name="Varga T."/>
            <person name="Krizsan K."/>
            <person name="Foldi C."/>
            <person name="Dima B."/>
            <person name="Sanchez-Garcia M."/>
            <person name="Sanchez-Ramirez S."/>
            <person name="Szollosi G.J."/>
            <person name="Szarkandi J.G."/>
            <person name="Papp V."/>
            <person name="Albert L."/>
            <person name="Andreopoulos W."/>
            <person name="Angelini C."/>
            <person name="Antonin V."/>
            <person name="Barry K.W."/>
            <person name="Bougher N.L."/>
            <person name="Buchanan P."/>
            <person name="Buyck B."/>
            <person name="Bense V."/>
            <person name="Catcheside P."/>
            <person name="Chovatia M."/>
            <person name="Cooper J."/>
            <person name="Damon W."/>
            <person name="Desjardin D."/>
            <person name="Finy P."/>
            <person name="Geml J."/>
            <person name="Haridas S."/>
            <person name="Hughes K."/>
            <person name="Justo A."/>
            <person name="Karasinski D."/>
            <person name="Kautmanova I."/>
            <person name="Kiss B."/>
            <person name="Kocsube S."/>
            <person name="Kotiranta H."/>
            <person name="LaButti K.M."/>
            <person name="Lechner B.E."/>
            <person name="Liimatainen K."/>
            <person name="Lipzen A."/>
            <person name="Lukacs Z."/>
            <person name="Mihaltcheva S."/>
            <person name="Morgado L.N."/>
            <person name="Niskanen T."/>
            <person name="Noordeloos M.E."/>
            <person name="Ohm R.A."/>
            <person name="Ortiz-Santana B."/>
            <person name="Ovrebo C."/>
            <person name="Racz N."/>
            <person name="Riley R."/>
            <person name="Savchenko A."/>
            <person name="Shiryaev A."/>
            <person name="Soop K."/>
            <person name="Spirin V."/>
            <person name="Szebenyi C."/>
            <person name="Tomsovsky M."/>
            <person name="Tulloss R.E."/>
            <person name="Uehling J."/>
            <person name="Grigoriev I.V."/>
            <person name="Vagvolgyi C."/>
            <person name="Papp T."/>
            <person name="Martin F.M."/>
            <person name="Miettinen O."/>
            <person name="Hibbett D.S."/>
            <person name="Nagy L.G."/>
        </authorList>
    </citation>
    <scope>NUCLEOTIDE SEQUENCE [LARGE SCALE GENOMIC DNA]</scope>
    <source>
        <strain evidence="6 7">CBS 121175</strain>
    </source>
</reference>
<keyword evidence="7" id="KW-1185">Reference proteome</keyword>
<keyword evidence="3 4" id="KW-0408">Iron</keyword>
<dbReference type="InterPro" id="IPR000898">
    <property type="entry name" value="Indolamine_dOase"/>
</dbReference>
<comment type="similarity">
    <text evidence="1">Belongs to the indoleamine 2,3-dioxygenase family.</text>
</comment>
<dbReference type="InterPro" id="IPR037217">
    <property type="entry name" value="Trp/Indoleamine_2_3_dOase-like"/>
</dbReference>
<accession>A0A5C3L6V7</accession>
<feature type="region of interest" description="Disordered" evidence="5">
    <location>
        <begin position="1"/>
        <end position="20"/>
    </location>
</feature>
<dbReference type="SUPFAM" id="SSF140959">
    <property type="entry name" value="Indolic compounds 2,3-dioxygenase-like"/>
    <property type="match status" value="1"/>
</dbReference>
<dbReference type="EMBL" id="ML210160">
    <property type="protein sequence ID" value="TFK27856.1"/>
    <property type="molecule type" value="Genomic_DNA"/>
</dbReference>
<evidence type="ECO:0000256" key="3">
    <source>
        <dbReference type="ARBA" id="ARBA00023004"/>
    </source>
</evidence>
<keyword evidence="4" id="KW-0349">Heme</keyword>
<dbReference type="GO" id="GO:0033754">
    <property type="term" value="F:indoleamine 2,3-dioxygenase activity"/>
    <property type="evidence" value="ECO:0007669"/>
    <property type="project" value="TreeGrafter"/>
</dbReference>
<keyword evidence="6" id="KW-0560">Oxidoreductase</keyword>
<feature type="binding site" description="proximal binding residue" evidence="4">
    <location>
        <position position="424"/>
    </location>
    <ligand>
        <name>heme b</name>
        <dbReference type="ChEBI" id="CHEBI:60344"/>
    </ligand>
    <ligandPart>
        <name>Fe</name>
        <dbReference type="ChEBI" id="CHEBI:18248"/>
    </ligandPart>
</feature>
<name>A0A5C3L6V7_COPMA</name>
<evidence type="ECO:0000256" key="1">
    <source>
        <dbReference type="ARBA" id="ARBA00007119"/>
    </source>
</evidence>
<dbReference type="Proteomes" id="UP000307440">
    <property type="component" value="Unassembled WGS sequence"/>
</dbReference>
<dbReference type="PANTHER" id="PTHR28657:SF5">
    <property type="entry name" value="INDOLEAMINE 2,3-DIOXYGENASE"/>
    <property type="match status" value="1"/>
</dbReference>
<organism evidence="6 7">
    <name type="scientific">Coprinopsis marcescibilis</name>
    <name type="common">Agaric fungus</name>
    <name type="synonym">Psathyrella marcescibilis</name>
    <dbReference type="NCBI Taxonomy" id="230819"/>
    <lineage>
        <taxon>Eukaryota</taxon>
        <taxon>Fungi</taxon>
        <taxon>Dikarya</taxon>
        <taxon>Basidiomycota</taxon>
        <taxon>Agaricomycotina</taxon>
        <taxon>Agaricomycetes</taxon>
        <taxon>Agaricomycetidae</taxon>
        <taxon>Agaricales</taxon>
        <taxon>Agaricineae</taxon>
        <taxon>Psathyrellaceae</taxon>
        <taxon>Coprinopsis</taxon>
    </lineage>
</organism>
<dbReference type="GO" id="GO:0005737">
    <property type="term" value="C:cytoplasm"/>
    <property type="evidence" value="ECO:0007669"/>
    <property type="project" value="TreeGrafter"/>
</dbReference>
<dbReference type="STRING" id="230819.A0A5C3L6V7"/>
<dbReference type="Gene3D" id="1.20.58.480">
    <property type="match status" value="1"/>
</dbReference>
<gene>
    <name evidence="6" type="ORF">FA15DRAFT_117705</name>
</gene>
<dbReference type="GO" id="GO:0046872">
    <property type="term" value="F:metal ion binding"/>
    <property type="evidence" value="ECO:0007669"/>
    <property type="project" value="UniProtKB-KW"/>
</dbReference>
<dbReference type="PANTHER" id="PTHR28657">
    <property type="entry name" value="INDOLEAMINE 2,3-DIOXYGENASE"/>
    <property type="match status" value="1"/>
</dbReference>
<sequence>MTVEVNVISPSDGPGQPSTSLSSANLNAALTNGNTTAGTTTAANTTTPGGLPVGHVFDVDPRTGFMAPQPPISRLPAQWEQWEAALDAANDAKVQCGDKLGLTELEAQQSEAWRAQIQMLPVLPLTPAMSASPVMLRRAHVVLSFLLHLYVQTLPPHDAVIIPRSIALPILRVSQLLDVPPLLTFADTVLYNWDYKQSVRSSEEGEESAGPATQLDNLRSQTTFTGLIDEEEFYLCSARIELRGVEALELMRQSMDEMFVGDEIAVRRISGYLKTMATVVNELKSLLLDVRKHCDPEVYYNVVRPWFRGEDSDVKKRKWVYEGVEEDEDLAAPTELSGPSAGQSSLVHVLDVFLGVDHQSKTPDKPSFMSRMLTYMPRNHRLFLKHLSANPRPLRTFVLATRDAELLETYNRTVVALKEFRDAHMIIATLYIIGPARRAAKKEKELLLGMKELPDSKEPLKGTGGTDLVKFLKDTRDRTGATLIPAH</sequence>
<protein>
    <submittedName>
        <fullName evidence="6">Indoleamine 2,3-dioxygenase</fullName>
    </submittedName>
</protein>
<evidence type="ECO:0000256" key="4">
    <source>
        <dbReference type="PIRSR" id="PIRSR600898-1"/>
    </source>
</evidence>
<evidence type="ECO:0000256" key="2">
    <source>
        <dbReference type="ARBA" id="ARBA00022723"/>
    </source>
</evidence>
<proteinExistence type="inferred from homology"/>
<keyword evidence="2 4" id="KW-0479">Metal-binding</keyword>
<dbReference type="GO" id="GO:0034354">
    <property type="term" value="P:'de novo' NAD+ biosynthetic process from L-tryptophan"/>
    <property type="evidence" value="ECO:0007669"/>
    <property type="project" value="TreeGrafter"/>
</dbReference>
<dbReference type="Pfam" id="PF01231">
    <property type="entry name" value="IDO"/>
    <property type="match status" value="1"/>
</dbReference>
<evidence type="ECO:0000256" key="5">
    <source>
        <dbReference type="SAM" id="MobiDB-lite"/>
    </source>
</evidence>
<dbReference type="GO" id="GO:0020037">
    <property type="term" value="F:heme binding"/>
    <property type="evidence" value="ECO:0007669"/>
    <property type="project" value="InterPro"/>
</dbReference>
<evidence type="ECO:0000313" key="7">
    <source>
        <dbReference type="Proteomes" id="UP000307440"/>
    </source>
</evidence>